<dbReference type="OrthoDB" id="206201at2759"/>
<reference evidence="10" key="1">
    <citation type="submission" date="2019-12" db="EMBL/GenBank/DDBJ databases">
        <authorList>
            <person name="Scholes J."/>
        </authorList>
    </citation>
    <scope>NUCLEOTIDE SEQUENCE</scope>
</reference>
<keyword evidence="2" id="KW-0645">Protease</keyword>
<name>A0A9N7NAC6_STRHE</name>
<keyword evidence="3" id="KW-0732">Signal</keyword>
<evidence type="ECO:0000256" key="2">
    <source>
        <dbReference type="ARBA" id="ARBA00022670"/>
    </source>
</evidence>
<evidence type="ECO:0000256" key="1">
    <source>
        <dbReference type="ARBA" id="ARBA00011073"/>
    </source>
</evidence>
<dbReference type="PANTHER" id="PTHR10795">
    <property type="entry name" value="PROPROTEIN CONVERTASE SUBTILISIN/KEXIN"/>
    <property type="match status" value="1"/>
</dbReference>
<keyword evidence="4" id="KW-0378">Hydrolase</keyword>
<dbReference type="Gene3D" id="3.40.50.200">
    <property type="entry name" value="Peptidase S8/S53 domain"/>
    <property type="match status" value="1"/>
</dbReference>
<dbReference type="InterPro" id="IPR000209">
    <property type="entry name" value="Peptidase_S8/S53_dom"/>
</dbReference>
<comment type="caution">
    <text evidence="6">Lacks conserved residue(s) required for the propagation of feature annotation.</text>
</comment>
<dbReference type="InterPro" id="IPR037045">
    <property type="entry name" value="S8pro/Inhibitor_I9_sf"/>
</dbReference>
<dbReference type="EMBL" id="CACSLK010027752">
    <property type="protein sequence ID" value="CAA0827935.1"/>
    <property type="molecule type" value="Genomic_DNA"/>
</dbReference>
<feature type="domain" description="PA" evidence="8">
    <location>
        <begin position="400"/>
        <end position="494"/>
    </location>
</feature>
<dbReference type="GO" id="GO:0004252">
    <property type="term" value="F:serine-type endopeptidase activity"/>
    <property type="evidence" value="ECO:0007669"/>
    <property type="project" value="InterPro"/>
</dbReference>
<evidence type="ECO:0000313" key="11">
    <source>
        <dbReference type="Proteomes" id="UP001153555"/>
    </source>
</evidence>
<dbReference type="InterPro" id="IPR003137">
    <property type="entry name" value="PA_domain"/>
</dbReference>
<gene>
    <name evidence="10" type="ORF">SHERM_23630</name>
</gene>
<keyword evidence="11" id="KW-1185">Reference proteome</keyword>
<evidence type="ECO:0000259" key="8">
    <source>
        <dbReference type="Pfam" id="PF02225"/>
    </source>
</evidence>
<evidence type="ECO:0000313" key="10">
    <source>
        <dbReference type="EMBL" id="CAA0827935.1"/>
    </source>
</evidence>
<dbReference type="AlphaFoldDB" id="A0A9N7NAC6"/>
<protein>
    <submittedName>
        <fullName evidence="10">Subtilase family protein</fullName>
    </submittedName>
</protein>
<dbReference type="PROSITE" id="PS00137">
    <property type="entry name" value="SUBTILASE_HIS"/>
    <property type="match status" value="1"/>
</dbReference>
<evidence type="ECO:0000259" key="9">
    <source>
        <dbReference type="Pfam" id="PF05922"/>
    </source>
</evidence>
<dbReference type="Gene3D" id="3.30.70.80">
    <property type="entry name" value="Peptidase S8 propeptide/proteinase inhibitor I9"/>
    <property type="match status" value="1"/>
</dbReference>
<organism evidence="10 11">
    <name type="scientific">Striga hermonthica</name>
    <name type="common">Purple witchweed</name>
    <name type="synonym">Buchnera hermonthica</name>
    <dbReference type="NCBI Taxonomy" id="68872"/>
    <lineage>
        <taxon>Eukaryota</taxon>
        <taxon>Viridiplantae</taxon>
        <taxon>Streptophyta</taxon>
        <taxon>Embryophyta</taxon>
        <taxon>Tracheophyta</taxon>
        <taxon>Spermatophyta</taxon>
        <taxon>Magnoliopsida</taxon>
        <taxon>eudicotyledons</taxon>
        <taxon>Gunneridae</taxon>
        <taxon>Pentapetalae</taxon>
        <taxon>asterids</taxon>
        <taxon>lamiids</taxon>
        <taxon>Lamiales</taxon>
        <taxon>Orobanchaceae</taxon>
        <taxon>Buchnereae</taxon>
        <taxon>Striga</taxon>
    </lineage>
</organism>
<dbReference type="CDD" id="cd02120">
    <property type="entry name" value="PA_subtilisin_like"/>
    <property type="match status" value="1"/>
</dbReference>
<comment type="caution">
    <text evidence="10">The sequence shown here is derived from an EMBL/GenBank/DDBJ whole genome shotgun (WGS) entry which is preliminary data.</text>
</comment>
<keyword evidence="5" id="KW-0720">Serine protease</keyword>
<dbReference type="InterPro" id="IPR034197">
    <property type="entry name" value="Peptidases_S8_3"/>
</dbReference>
<comment type="similarity">
    <text evidence="1 6">Belongs to the peptidase S8 family.</text>
</comment>
<dbReference type="InterPro" id="IPR036852">
    <property type="entry name" value="Peptidase_S8/S53_dom_sf"/>
</dbReference>
<evidence type="ECO:0000256" key="6">
    <source>
        <dbReference type="PROSITE-ProRule" id="PRU01240"/>
    </source>
</evidence>
<dbReference type="Proteomes" id="UP001153555">
    <property type="component" value="Unassembled WGS sequence"/>
</dbReference>
<proteinExistence type="inferred from homology"/>
<dbReference type="FunFam" id="3.50.30.30:FF:000005">
    <property type="entry name" value="subtilisin-like protease SBT1.5"/>
    <property type="match status" value="1"/>
</dbReference>
<feature type="domain" description="Peptidase S8/S53" evidence="7">
    <location>
        <begin position="156"/>
        <end position="538"/>
    </location>
</feature>
<dbReference type="Pfam" id="PF05922">
    <property type="entry name" value="Inhibitor_I9"/>
    <property type="match status" value="1"/>
</dbReference>
<dbReference type="SUPFAM" id="SSF52743">
    <property type="entry name" value="Subtilisin-like"/>
    <property type="match status" value="1"/>
</dbReference>
<evidence type="ECO:0000256" key="3">
    <source>
        <dbReference type="ARBA" id="ARBA00022729"/>
    </source>
</evidence>
<accession>A0A9N7NAC6</accession>
<sequence>MLIRLLSQPVLSPCDARGIWFNNNNYPLFFLLPFLVSPFEDHKKVHIVLLGDDGVNKTHQEIEEYHHSYLLSVKENTEDASSSLLYSYKKIGGFAALLTSPEALKLSEMEDVKSVFRSKGSRYELDTTRSWGFSGLNEPTGGGSDKGNLWWESKFGSGVVIGLIDSGVWPESQSFNDNGMDPIPNCWKGICQPGDAFNSSHCNRKIIGARYYLKGFEAEYGPLNTTFNYRSARDTIGHGTHISSTALGRKVENVSAPGGFAPGAAIGGAPLARLSVYKVVWSIDKYGETQADADILAAFDDAIVDGVHVLCISMHSKSRTFDTDALAIGALHAARANIVVAFSAGNDGPNPSTVANLSPWAITVGASTVDRIFPSPAVLANNVTIPGQSTTLLKLKNEFYPLVSADQVSKSGVPKNESGQCGKGSLSPKKTKGKIVFCSGGGQNKQYVKSFWVKEAGGIGAIFGNSETDGNQFIFADAHFLPATSVSYSSALKIMEYIKSTKKAKVKIVPATTFLGAKPAPIVAPFSSSGPNSISPDILKVLI</sequence>
<evidence type="ECO:0000256" key="5">
    <source>
        <dbReference type="ARBA" id="ARBA00022825"/>
    </source>
</evidence>
<dbReference type="InterPro" id="IPR045051">
    <property type="entry name" value="SBT"/>
</dbReference>
<dbReference type="Gene3D" id="3.50.30.30">
    <property type="match status" value="1"/>
</dbReference>
<dbReference type="Pfam" id="PF02225">
    <property type="entry name" value="PA"/>
    <property type="match status" value="1"/>
</dbReference>
<feature type="domain" description="Inhibitor I9" evidence="9">
    <location>
        <begin position="46"/>
        <end position="119"/>
    </location>
</feature>
<evidence type="ECO:0000256" key="4">
    <source>
        <dbReference type="ARBA" id="ARBA00022801"/>
    </source>
</evidence>
<dbReference type="InterPro" id="IPR022398">
    <property type="entry name" value="Peptidase_S8_His-AS"/>
</dbReference>
<dbReference type="PROSITE" id="PS51892">
    <property type="entry name" value="SUBTILASE"/>
    <property type="match status" value="1"/>
</dbReference>
<dbReference type="Pfam" id="PF00082">
    <property type="entry name" value="Peptidase_S8"/>
    <property type="match status" value="1"/>
</dbReference>
<dbReference type="GO" id="GO:0006508">
    <property type="term" value="P:proteolysis"/>
    <property type="evidence" value="ECO:0007669"/>
    <property type="project" value="UniProtKB-KW"/>
</dbReference>
<dbReference type="InterPro" id="IPR010259">
    <property type="entry name" value="S8pro/Inhibitor_I9"/>
</dbReference>
<dbReference type="CDD" id="cd04852">
    <property type="entry name" value="Peptidases_S8_3"/>
    <property type="match status" value="1"/>
</dbReference>
<evidence type="ECO:0000259" key="7">
    <source>
        <dbReference type="Pfam" id="PF00082"/>
    </source>
</evidence>